<sequence>MKIRARFTIDEKIEKRDGWEIKASPVVGNSEENERFFRFTPYGALSLGLVNPETAAQLAVGQTYNVDFTPAD</sequence>
<keyword evidence="2" id="KW-1185">Reference proteome</keyword>
<comment type="caution">
    <text evidence="1">The sequence shown here is derived from an EMBL/GenBank/DDBJ whole genome shotgun (WGS) entry which is preliminary data.</text>
</comment>
<gene>
    <name evidence="1" type="ORF">CVT23_09420</name>
</gene>
<reference evidence="1 2" key="1">
    <citation type="submission" date="2017-11" db="EMBL/GenBank/DDBJ databases">
        <title>Draft genome sequence of Rhizobiales bacterium SY3-13.</title>
        <authorList>
            <person name="Sun C."/>
        </authorList>
    </citation>
    <scope>NUCLEOTIDE SEQUENCE [LARGE SCALE GENOMIC DNA]</scope>
    <source>
        <strain evidence="1 2">SY3-13</strain>
    </source>
</reference>
<dbReference type="EMBL" id="PHIG01000031">
    <property type="protein sequence ID" value="PJK29976.1"/>
    <property type="molecule type" value="Genomic_DNA"/>
</dbReference>
<protein>
    <submittedName>
        <fullName evidence="1">Uncharacterized protein</fullName>
    </submittedName>
</protein>
<evidence type="ECO:0000313" key="2">
    <source>
        <dbReference type="Proteomes" id="UP000229498"/>
    </source>
</evidence>
<dbReference type="RefSeq" id="WP_109793250.1">
    <property type="nucleotide sequence ID" value="NZ_PHIG01000031.1"/>
</dbReference>
<dbReference type="AlphaFoldDB" id="A0A2M9G2R9"/>
<dbReference type="OrthoDB" id="9134808at2"/>
<organism evidence="1 2">
    <name type="scientific">Minwuia thermotolerans</name>
    <dbReference type="NCBI Taxonomy" id="2056226"/>
    <lineage>
        <taxon>Bacteria</taxon>
        <taxon>Pseudomonadati</taxon>
        <taxon>Pseudomonadota</taxon>
        <taxon>Alphaproteobacteria</taxon>
        <taxon>Minwuiales</taxon>
        <taxon>Minwuiaceae</taxon>
        <taxon>Minwuia</taxon>
    </lineage>
</organism>
<evidence type="ECO:0000313" key="1">
    <source>
        <dbReference type="EMBL" id="PJK29976.1"/>
    </source>
</evidence>
<accession>A0A2M9G2R9</accession>
<name>A0A2M9G2R9_9PROT</name>
<proteinExistence type="predicted"/>
<dbReference type="Proteomes" id="UP000229498">
    <property type="component" value="Unassembled WGS sequence"/>
</dbReference>